<keyword evidence="1" id="KW-0812">Transmembrane</keyword>
<keyword evidence="3" id="KW-1185">Reference proteome</keyword>
<dbReference type="Proteomes" id="UP001492380">
    <property type="component" value="Unassembled WGS sequence"/>
</dbReference>
<protein>
    <submittedName>
        <fullName evidence="2">Uncharacterized protein</fullName>
    </submittedName>
</protein>
<dbReference type="EMBL" id="JBBWRZ010000003">
    <property type="protein sequence ID" value="KAK8239884.1"/>
    <property type="molecule type" value="Genomic_DNA"/>
</dbReference>
<organism evidence="2 3">
    <name type="scientific">Phyllosticta capitalensis</name>
    <dbReference type="NCBI Taxonomy" id="121624"/>
    <lineage>
        <taxon>Eukaryota</taxon>
        <taxon>Fungi</taxon>
        <taxon>Dikarya</taxon>
        <taxon>Ascomycota</taxon>
        <taxon>Pezizomycotina</taxon>
        <taxon>Dothideomycetes</taxon>
        <taxon>Dothideomycetes incertae sedis</taxon>
        <taxon>Botryosphaeriales</taxon>
        <taxon>Phyllostictaceae</taxon>
        <taxon>Phyllosticta</taxon>
    </lineage>
</organism>
<proteinExistence type="predicted"/>
<evidence type="ECO:0000313" key="2">
    <source>
        <dbReference type="EMBL" id="KAK8239884.1"/>
    </source>
</evidence>
<comment type="caution">
    <text evidence="2">The sequence shown here is derived from an EMBL/GenBank/DDBJ whole genome shotgun (WGS) entry which is preliminary data.</text>
</comment>
<evidence type="ECO:0000256" key="1">
    <source>
        <dbReference type="SAM" id="Phobius"/>
    </source>
</evidence>
<keyword evidence="1" id="KW-1133">Transmembrane helix</keyword>
<feature type="transmembrane region" description="Helical" evidence="1">
    <location>
        <begin position="58"/>
        <end position="79"/>
    </location>
</feature>
<reference evidence="2 3" key="1">
    <citation type="submission" date="2024-04" db="EMBL/GenBank/DDBJ databases">
        <title>Phyllosticta paracitricarpa is synonymous to the EU quarantine fungus P. citricarpa based on phylogenomic analyses.</title>
        <authorList>
            <consortium name="Lawrence Berkeley National Laboratory"/>
            <person name="Van Ingen-Buijs V.A."/>
            <person name="Van Westerhoven A.C."/>
            <person name="Haridas S."/>
            <person name="Skiadas P."/>
            <person name="Martin F."/>
            <person name="Groenewald J.Z."/>
            <person name="Crous P.W."/>
            <person name="Seidl M.F."/>
        </authorList>
    </citation>
    <scope>NUCLEOTIDE SEQUENCE [LARGE SCALE GENOMIC DNA]</scope>
    <source>
        <strain evidence="2 3">CBS 123374</strain>
    </source>
</reference>
<name>A0ABR1YUL9_9PEZI</name>
<gene>
    <name evidence="2" type="ORF">HDK90DRAFT_166756</name>
</gene>
<keyword evidence="1" id="KW-0472">Membrane</keyword>
<evidence type="ECO:0000313" key="3">
    <source>
        <dbReference type="Proteomes" id="UP001492380"/>
    </source>
</evidence>
<accession>A0ABR1YUL9</accession>
<sequence length="216" mass="25465">MSTIRRCVRKLLRRFRIHRHGRSDLRIESLHHVPETQAFLVVRRPRSQRLKHLLDKSLIVAVVCLQLLLLLFELLVLGFEPLLVGFELRNLRGELRKLRLVLLVFLAQRVELGEQLLECSVKDFVGVADDCEGWYLGLCRQFSESGRRLGFFYGYRVQLLSQRNNGRQRATEHLRTHVARFFHIVRLPKERLRKVNLQVGHVCEWRWHCKSGGQDG</sequence>